<dbReference type="InterPro" id="IPR043733">
    <property type="entry name" value="DUF5677"/>
</dbReference>
<dbReference type="STRING" id="498292.SAMN05660845_2528"/>
<gene>
    <name evidence="1" type="ORF">SAMN05660845_2528</name>
</gene>
<evidence type="ECO:0000313" key="1">
    <source>
        <dbReference type="EMBL" id="SFB31033.1"/>
    </source>
</evidence>
<accession>A0A1I1A3P7</accession>
<dbReference type="AlphaFoldDB" id="A0A1I1A3P7"/>
<dbReference type="Pfam" id="PF18928">
    <property type="entry name" value="DUF5677"/>
    <property type="match status" value="1"/>
</dbReference>
<protein>
    <submittedName>
        <fullName evidence="1">Uncharacterized protein</fullName>
    </submittedName>
</protein>
<reference evidence="2" key="1">
    <citation type="submission" date="2016-10" db="EMBL/GenBank/DDBJ databases">
        <authorList>
            <person name="Varghese N."/>
            <person name="Submissions S."/>
        </authorList>
    </citation>
    <scope>NUCLEOTIDE SEQUENCE [LARGE SCALE GENOMIC DNA]</scope>
    <source>
        <strain evidence="2">DSM 21789</strain>
    </source>
</reference>
<sequence length="264" mass="31509">MDFTRNNIIELHKRIVQFGNENFAQIEKLNLDPNDELDSTYVGMILRQMTINNDLASLMLNKNHGYHTSEFILLRCLIDDFLHISYIVNQPNSEEVIVNFNADALDKNYKKIYDLAILNEETLGGNYPFYPTYALMAQVKEKMKNSPKRQQHFSDKENFKFKTFKNTGQIIRELKDEKYSHSLRRAYFIWRKLSDFVHYSNTAFEEEQMIDPEKDSTYTEFAEIISYSYFTILNCFKHFQNRYNLKIIDTNNLSQYYKNTEHPN</sequence>
<dbReference type="EMBL" id="FOJT01000007">
    <property type="protein sequence ID" value="SFB31033.1"/>
    <property type="molecule type" value="Genomic_DNA"/>
</dbReference>
<organism evidence="1 2">
    <name type="scientific">Flavobacterium swingsii</name>
    <dbReference type="NCBI Taxonomy" id="498292"/>
    <lineage>
        <taxon>Bacteria</taxon>
        <taxon>Pseudomonadati</taxon>
        <taxon>Bacteroidota</taxon>
        <taxon>Flavobacteriia</taxon>
        <taxon>Flavobacteriales</taxon>
        <taxon>Flavobacteriaceae</taxon>
        <taxon>Flavobacterium</taxon>
    </lineage>
</organism>
<dbReference type="Proteomes" id="UP000199604">
    <property type="component" value="Unassembled WGS sequence"/>
</dbReference>
<dbReference type="RefSeq" id="WP_091477724.1">
    <property type="nucleotide sequence ID" value="NZ_FOJT01000007.1"/>
</dbReference>
<dbReference type="OrthoDB" id="1443981at2"/>
<name>A0A1I1A3P7_9FLAO</name>
<proteinExistence type="predicted"/>
<evidence type="ECO:0000313" key="2">
    <source>
        <dbReference type="Proteomes" id="UP000199604"/>
    </source>
</evidence>
<keyword evidence="2" id="KW-1185">Reference proteome</keyword>